<accession>A0ABP8V165</accession>
<dbReference type="EMBL" id="BAABFL010000114">
    <property type="protein sequence ID" value="GAA4648966.1"/>
    <property type="molecule type" value="Genomic_DNA"/>
</dbReference>
<name>A0ABP8V165_9GAMM</name>
<dbReference type="RefSeq" id="WP_345194704.1">
    <property type="nucleotide sequence ID" value="NZ_BAABFL010000114.1"/>
</dbReference>
<organism evidence="1 2">
    <name type="scientific">Kistimonas scapharcae</name>
    <dbReference type="NCBI Taxonomy" id="1036133"/>
    <lineage>
        <taxon>Bacteria</taxon>
        <taxon>Pseudomonadati</taxon>
        <taxon>Pseudomonadota</taxon>
        <taxon>Gammaproteobacteria</taxon>
        <taxon>Oceanospirillales</taxon>
        <taxon>Endozoicomonadaceae</taxon>
        <taxon>Kistimonas</taxon>
    </lineage>
</organism>
<reference evidence="2" key="1">
    <citation type="journal article" date="2019" name="Int. J. Syst. Evol. Microbiol.">
        <title>The Global Catalogue of Microorganisms (GCM) 10K type strain sequencing project: providing services to taxonomists for standard genome sequencing and annotation.</title>
        <authorList>
            <consortium name="The Broad Institute Genomics Platform"/>
            <consortium name="The Broad Institute Genome Sequencing Center for Infectious Disease"/>
            <person name="Wu L."/>
            <person name="Ma J."/>
        </authorList>
    </citation>
    <scope>NUCLEOTIDE SEQUENCE [LARGE SCALE GENOMIC DNA]</scope>
    <source>
        <strain evidence="2">JCM 17805</strain>
    </source>
</reference>
<evidence type="ECO:0000313" key="2">
    <source>
        <dbReference type="Proteomes" id="UP001500604"/>
    </source>
</evidence>
<dbReference type="Pfam" id="PF10962">
    <property type="entry name" value="DUF2764"/>
    <property type="match status" value="1"/>
</dbReference>
<dbReference type="InterPro" id="IPR024492">
    <property type="entry name" value="DUF2764"/>
</dbReference>
<evidence type="ECO:0000313" key="1">
    <source>
        <dbReference type="EMBL" id="GAA4648966.1"/>
    </source>
</evidence>
<sequence>MAENACYTLLTSLPHIDSLFNSRITPISRFQLDRRLSMLDMADQERLVMIENLLHWDHLADDVNESALIRLAEKARDQLDSQTLRELVDWRLDMRTIVAALRRKHLGEAAPTTAKWSYGTRYEYIRSHWSSPTLGLGKAFPWISKVAECLRTGNCVELEKTLLQAVWDQLNRLATRHQFDFEAVVIYVLRWNLVARWTSYDTGKAQVRFRKLIDKSLGEFRDQLPVSN</sequence>
<proteinExistence type="predicted"/>
<gene>
    <name evidence="1" type="ORF">GCM10023116_12400</name>
</gene>
<keyword evidence="2" id="KW-1185">Reference proteome</keyword>
<protein>
    <submittedName>
        <fullName evidence="1">Uncharacterized protein</fullName>
    </submittedName>
</protein>
<dbReference type="InterPro" id="IPR036079">
    <property type="entry name" value="ATPase_csu/dsu_sf"/>
</dbReference>
<dbReference type="Proteomes" id="UP001500604">
    <property type="component" value="Unassembled WGS sequence"/>
</dbReference>
<comment type="caution">
    <text evidence="1">The sequence shown here is derived from an EMBL/GenBank/DDBJ whole genome shotgun (WGS) entry which is preliminary data.</text>
</comment>
<dbReference type="SUPFAM" id="SSF103486">
    <property type="entry name" value="V-type ATP synthase subunit C"/>
    <property type="match status" value="1"/>
</dbReference>